<dbReference type="Proteomes" id="UP000322658">
    <property type="component" value="Unassembled WGS sequence"/>
</dbReference>
<protein>
    <submittedName>
        <fullName evidence="1">DUF5053 domain-containing protein</fullName>
    </submittedName>
</protein>
<dbReference type="EMBL" id="VVXJ01000005">
    <property type="protein sequence ID" value="KAA2377185.1"/>
    <property type="molecule type" value="Genomic_DNA"/>
</dbReference>
<name>A0A5B3GTY2_9BACT</name>
<dbReference type="RefSeq" id="WP_118406894.1">
    <property type="nucleotide sequence ID" value="NZ_CAUENT010000079.1"/>
</dbReference>
<evidence type="ECO:0000313" key="1">
    <source>
        <dbReference type="EMBL" id="KAA2377185.1"/>
    </source>
</evidence>
<accession>A0A5B3GTY2</accession>
<gene>
    <name evidence="1" type="ORF">F2Y07_03340</name>
</gene>
<proteinExistence type="predicted"/>
<dbReference type="AlphaFoldDB" id="A0A5B3GTY2"/>
<dbReference type="InterPro" id="IPR032483">
    <property type="entry name" value="DUF5053"/>
</dbReference>
<reference evidence="1 2" key="1">
    <citation type="journal article" date="2019" name="Nat. Med.">
        <title>A library of human gut bacterial isolates paired with longitudinal multiomics data enables mechanistic microbiome research.</title>
        <authorList>
            <person name="Poyet M."/>
            <person name="Groussin M."/>
            <person name="Gibbons S.M."/>
            <person name="Avila-Pacheco J."/>
            <person name="Jiang X."/>
            <person name="Kearney S.M."/>
            <person name="Perrotta A.R."/>
            <person name="Berdy B."/>
            <person name="Zhao S."/>
            <person name="Lieberman T.D."/>
            <person name="Swanson P.K."/>
            <person name="Smith M."/>
            <person name="Roesemann S."/>
            <person name="Alexander J.E."/>
            <person name="Rich S.A."/>
            <person name="Livny J."/>
            <person name="Vlamakis H."/>
            <person name="Clish C."/>
            <person name="Bullock K."/>
            <person name="Deik A."/>
            <person name="Scott J."/>
            <person name="Pierce K.A."/>
            <person name="Xavier R.J."/>
            <person name="Alm E.J."/>
        </authorList>
    </citation>
    <scope>NUCLEOTIDE SEQUENCE [LARGE SCALE GENOMIC DNA]</scope>
    <source>
        <strain evidence="1 2">BIOML-A1</strain>
    </source>
</reference>
<dbReference type="Pfam" id="PF16476">
    <property type="entry name" value="DUF5053"/>
    <property type="match status" value="1"/>
</dbReference>
<organism evidence="1 2">
    <name type="scientific">Alistipes shahii</name>
    <dbReference type="NCBI Taxonomy" id="328814"/>
    <lineage>
        <taxon>Bacteria</taxon>
        <taxon>Pseudomonadati</taxon>
        <taxon>Bacteroidota</taxon>
        <taxon>Bacteroidia</taxon>
        <taxon>Bacteroidales</taxon>
        <taxon>Rikenellaceae</taxon>
        <taxon>Alistipes</taxon>
    </lineage>
</organism>
<evidence type="ECO:0000313" key="2">
    <source>
        <dbReference type="Proteomes" id="UP000322658"/>
    </source>
</evidence>
<comment type="caution">
    <text evidence="1">The sequence shown here is derived from an EMBL/GenBank/DDBJ whole genome shotgun (WGS) entry which is preliminary data.</text>
</comment>
<sequence length="130" mass="14910">MATKKEMDDLKRRFISAETEEERNEIGKEISAAIEQNAEEVAAITLSQIKETNERAQDELVRNRLKSVLPAISLSYIAKTYFNKSRSWLNQRINGNTVNGMQAKFSQEELRTLDYALKDLSEKLAEIRVS</sequence>